<keyword evidence="2" id="KW-1185">Reference proteome</keyword>
<organism evidence="1 2">
    <name type="scientific">Byssochlamys spectabilis (strain No. 5 / NBRC 109023)</name>
    <name type="common">Paecilomyces variotii</name>
    <dbReference type="NCBI Taxonomy" id="1356009"/>
    <lineage>
        <taxon>Eukaryota</taxon>
        <taxon>Fungi</taxon>
        <taxon>Dikarya</taxon>
        <taxon>Ascomycota</taxon>
        <taxon>Pezizomycotina</taxon>
        <taxon>Eurotiomycetes</taxon>
        <taxon>Eurotiomycetidae</taxon>
        <taxon>Eurotiales</taxon>
        <taxon>Thermoascaceae</taxon>
        <taxon>Paecilomyces</taxon>
    </lineage>
</organism>
<evidence type="ECO:0000313" key="1">
    <source>
        <dbReference type="EMBL" id="GAE00108.1"/>
    </source>
</evidence>
<reference evidence="2" key="1">
    <citation type="journal article" date="2014" name="Genome Announc.">
        <title>Draft genome sequence of the formaldehyde-resistant fungus Byssochlamys spectabilis No. 5 (anamorph Paecilomyces variotii No. 5) (NBRC109023).</title>
        <authorList>
            <person name="Oka T."/>
            <person name="Ekino K."/>
            <person name="Fukuda K."/>
            <person name="Nomura Y."/>
        </authorList>
    </citation>
    <scope>NUCLEOTIDE SEQUENCE [LARGE SCALE GENOMIC DNA]</scope>
    <source>
        <strain evidence="2">No. 5 / NBRC 109023</strain>
    </source>
</reference>
<comment type="caution">
    <text evidence="1">The sequence shown here is derived from an EMBL/GenBank/DDBJ whole genome shotgun (WGS) entry which is preliminary data.</text>
</comment>
<gene>
    <name evidence="1" type="ORF">PVAR5_8843</name>
</gene>
<name>V5GGP0_BYSSN</name>
<protein>
    <submittedName>
        <fullName evidence="1">Uncharacterized protein</fullName>
    </submittedName>
</protein>
<dbReference type="AlphaFoldDB" id="V5GGP0"/>
<evidence type="ECO:0000313" key="2">
    <source>
        <dbReference type="Proteomes" id="UP000018001"/>
    </source>
</evidence>
<dbReference type="Proteomes" id="UP000018001">
    <property type="component" value="Unassembled WGS sequence"/>
</dbReference>
<dbReference type="InParanoid" id="V5GGP0"/>
<proteinExistence type="predicted"/>
<sequence>MVDNHRREAIYGVAHGRPYGDSMARRRLARIRESNMDLHINMDSIISASEDLTQTTRWGHDDRSNNRWPLPEERSCLRLQIAACHSQDPWSWWPFLTTPGRLVLVVGSRGETDKPPADNTRSSSMQDLDVTSFTWRFSKIVSKDLGPLSIPVLLASNRSILPSREQAQADLHGNCVIPLLETTAHRVAM</sequence>
<dbReference type="EMBL" id="BAUL01000355">
    <property type="protein sequence ID" value="GAE00108.1"/>
    <property type="molecule type" value="Genomic_DNA"/>
</dbReference>
<accession>V5GGP0</accession>
<dbReference type="HOGENOM" id="CLU_1434259_0_0_1"/>